<sequence length="414" mass="46263">MTSEICLMNRLSVVLAADSAATVQYWNNQSQKYEERYFKGANKIFQLSETHPVGVMVYDAADLLGVPWELVIKEFRRFLSERSFPSVQGYVAELVGFINENMKLFPNTVREDEFFRNINQAIYQSMFELKMAIEDQTIVAKPNFVDIATNLSDSDHAADARIEGLLKHSDRIEKTISEIAQELELDVEKPFDSVLRSIIAKALDNIKRDSPQTGIVLAGFGDHSVFPELVKLSACRFWADEFIVGSVETEATGYDQPAYISGFAQTSMTDTFHLGISDDIWMAMARGVGEAMRNLAIEIQQTLGQTLTDPDLGAILGRASESIRASVLGHARDNHAVPLRRVVGALPVDEMGHLAETLINLQSLKEKVTRPSESVGGPVDVAAITKSEGLVWLKRKHYFSADINARFFERRHKT</sequence>
<evidence type="ECO:0000313" key="2">
    <source>
        <dbReference type="Proteomes" id="UP000638981"/>
    </source>
</evidence>
<dbReference type="Proteomes" id="UP000638981">
    <property type="component" value="Unassembled WGS sequence"/>
</dbReference>
<comment type="caution">
    <text evidence="1">The sequence shown here is derived from an EMBL/GenBank/DDBJ whole genome shotgun (WGS) entry which is preliminary data.</text>
</comment>
<accession>A0A918WI00</accession>
<gene>
    <name evidence="1" type="ORF">GCM10007315_03800</name>
</gene>
<evidence type="ECO:0000313" key="1">
    <source>
        <dbReference type="EMBL" id="GHC45576.1"/>
    </source>
</evidence>
<dbReference type="AlphaFoldDB" id="A0A918WI00"/>
<reference evidence="1" key="1">
    <citation type="journal article" date="2014" name="Int. J. Syst. Evol. Microbiol.">
        <title>Complete genome sequence of Corynebacterium casei LMG S-19264T (=DSM 44701T), isolated from a smear-ripened cheese.</title>
        <authorList>
            <consortium name="US DOE Joint Genome Institute (JGI-PGF)"/>
            <person name="Walter F."/>
            <person name="Albersmeier A."/>
            <person name="Kalinowski J."/>
            <person name="Ruckert C."/>
        </authorList>
    </citation>
    <scope>NUCLEOTIDE SEQUENCE</scope>
    <source>
        <strain evidence="1">KCTC 23310</strain>
    </source>
</reference>
<reference evidence="1" key="2">
    <citation type="submission" date="2020-09" db="EMBL/GenBank/DDBJ databases">
        <authorList>
            <person name="Sun Q."/>
            <person name="Kim S."/>
        </authorList>
    </citation>
    <scope>NUCLEOTIDE SEQUENCE</scope>
    <source>
        <strain evidence="1">KCTC 23310</strain>
    </source>
</reference>
<organism evidence="1 2">
    <name type="scientific">Neogemmobacter tilapiae</name>
    <dbReference type="NCBI Taxonomy" id="875041"/>
    <lineage>
        <taxon>Bacteria</taxon>
        <taxon>Pseudomonadati</taxon>
        <taxon>Pseudomonadota</taxon>
        <taxon>Alphaproteobacteria</taxon>
        <taxon>Rhodobacterales</taxon>
        <taxon>Paracoccaceae</taxon>
        <taxon>Neogemmobacter</taxon>
    </lineage>
</organism>
<name>A0A918WI00_9RHOB</name>
<dbReference type="EMBL" id="BMYJ01000001">
    <property type="protein sequence ID" value="GHC45576.1"/>
    <property type="molecule type" value="Genomic_DNA"/>
</dbReference>
<keyword evidence="2" id="KW-1185">Reference proteome</keyword>
<proteinExistence type="predicted"/>
<protein>
    <submittedName>
        <fullName evidence="1">Uncharacterized protein</fullName>
    </submittedName>
</protein>